<dbReference type="GeneID" id="25735216"/>
<name>A0A0D2NLR1_9CHLO</name>
<dbReference type="Proteomes" id="UP000054498">
    <property type="component" value="Unassembled WGS sequence"/>
</dbReference>
<comment type="subcellular location">
    <subcellularLocation>
        <location evidence="1">Membrane</location>
        <topology evidence="1">Multi-pass membrane protein</topology>
    </subcellularLocation>
</comment>
<dbReference type="OrthoDB" id="4829at2759"/>
<evidence type="ECO:0000256" key="1">
    <source>
        <dbReference type="ARBA" id="ARBA00004141"/>
    </source>
</evidence>
<evidence type="ECO:0000256" key="5">
    <source>
        <dbReference type="ARBA" id="ARBA00049660"/>
    </source>
</evidence>
<evidence type="ECO:0000256" key="6">
    <source>
        <dbReference type="SAM" id="Phobius"/>
    </source>
</evidence>
<feature type="transmembrane region" description="Helical" evidence="6">
    <location>
        <begin position="40"/>
        <end position="61"/>
    </location>
</feature>
<comment type="similarity">
    <text evidence="5">Belongs to the FNT transporter (TC 1.A.16) family.</text>
</comment>
<feature type="transmembrane region" description="Helical" evidence="6">
    <location>
        <begin position="82"/>
        <end position="105"/>
    </location>
</feature>
<keyword evidence="4 6" id="KW-0472">Membrane</keyword>
<gene>
    <name evidence="7" type="ORF">MNEG_2338</name>
</gene>
<proteinExistence type="inferred from homology"/>
<protein>
    <submittedName>
        <fullName evidence="7">Putative transporter yrhG</fullName>
    </submittedName>
</protein>
<dbReference type="GO" id="GO:0005886">
    <property type="term" value="C:plasma membrane"/>
    <property type="evidence" value="ECO:0007669"/>
    <property type="project" value="TreeGrafter"/>
</dbReference>
<evidence type="ECO:0000313" key="8">
    <source>
        <dbReference type="Proteomes" id="UP000054498"/>
    </source>
</evidence>
<dbReference type="InterPro" id="IPR023271">
    <property type="entry name" value="Aquaporin-like"/>
</dbReference>
<dbReference type="EMBL" id="KK100481">
    <property type="protein sequence ID" value="KIZ05616.1"/>
    <property type="molecule type" value="Genomic_DNA"/>
</dbReference>
<keyword evidence="3 6" id="KW-1133">Transmembrane helix</keyword>
<sequence length="118" mass="12857">MTAFTFIFICGGELFSSNCAYMAAAWWEGRATALDCIRHWVVSWSGNFAGTIVIVGLMAASEMFQGMDGFTMILVARKTHRSFGACVVLGLLCNWLLCIAVWLAIAAQDAPGRIIGVW</sequence>
<keyword evidence="2 6" id="KW-0812">Transmembrane</keyword>
<dbReference type="Pfam" id="PF01226">
    <property type="entry name" value="Form_Nir_trans"/>
    <property type="match status" value="1"/>
</dbReference>
<dbReference type="InterPro" id="IPR000292">
    <property type="entry name" value="For/NO2_transpt"/>
</dbReference>
<reference evidence="7 8" key="1">
    <citation type="journal article" date="2013" name="BMC Genomics">
        <title>Reconstruction of the lipid metabolism for the microalga Monoraphidium neglectum from its genome sequence reveals characteristics suitable for biofuel production.</title>
        <authorList>
            <person name="Bogen C."/>
            <person name="Al-Dilaimi A."/>
            <person name="Albersmeier A."/>
            <person name="Wichmann J."/>
            <person name="Grundmann M."/>
            <person name="Rupp O."/>
            <person name="Lauersen K.J."/>
            <person name="Blifernez-Klassen O."/>
            <person name="Kalinowski J."/>
            <person name="Goesmann A."/>
            <person name="Mussgnug J.H."/>
            <person name="Kruse O."/>
        </authorList>
    </citation>
    <scope>NUCLEOTIDE SEQUENCE [LARGE SCALE GENOMIC DNA]</scope>
    <source>
        <strain evidence="7 8">SAG 48.87</strain>
    </source>
</reference>
<dbReference type="AlphaFoldDB" id="A0A0D2NLR1"/>
<evidence type="ECO:0000256" key="3">
    <source>
        <dbReference type="ARBA" id="ARBA00022989"/>
    </source>
</evidence>
<dbReference type="RefSeq" id="XP_013904635.1">
    <property type="nucleotide sequence ID" value="XM_014049181.1"/>
</dbReference>
<evidence type="ECO:0000256" key="4">
    <source>
        <dbReference type="ARBA" id="ARBA00023136"/>
    </source>
</evidence>
<organism evidence="7 8">
    <name type="scientific">Monoraphidium neglectum</name>
    <dbReference type="NCBI Taxonomy" id="145388"/>
    <lineage>
        <taxon>Eukaryota</taxon>
        <taxon>Viridiplantae</taxon>
        <taxon>Chlorophyta</taxon>
        <taxon>core chlorophytes</taxon>
        <taxon>Chlorophyceae</taxon>
        <taxon>CS clade</taxon>
        <taxon>Sphaeropleales</taxon>
        <taxon>Selenastraceae</taxon>
        <taxon>Monoraphidium</taxon>
    </lineage>
</organism>
<keyword evidence="8" id="KW-1185">Reference proteome</keyword>
<accession>A0A0D2NLR1</accession>
<dbReference type="KEGG" id="mng:MNEG_2338"/>
<dbReference type="Gene3D" id="1.20.1080.10">
    <property type="entry name" value="Glycerol uptake facilitator protein"/>
    <property type="match status" value="1"/>
</dbReference>
<dbReference type="PANTHER" id="PTHR30520">
    <property type="entry name" value="FORMATE TRANSPORTER-RELATED"/>
    <property type="match status" value="1"/>
</dbReference>
<evidence type="ECO:0000256" key="2">
    <source>
        <dbReference type="ARBA" id="ARBA00022692"/>
    </source>
</evidence>
<dbReference type="GO" id="GO:0015499">
    <property type="term" value="F:formate transmembrane transporter activity"/>
    <property type="evidence" value="ECO:0007669"/>
    <property type="project" value="TreeGrafter"/>
</dbReference>
<evidence type="ECO:0000313" key="7">
    <source>
        <dbReference type="EMBL" id="KIZ05616.1"/>
    </source>
</evidence>
<dbReference type="STRING" id="145388.A0A0D2NLR1"/>
<dbReference type="PANTHER" id="PTHR30520:SF6">
    <property type="entry name" value="FORMATE_NITRATE FAMILY TRANSPORTER (EUROFUNG)"/>
    <property type="match status" value="1"/>
</dbReference>